<evidence type="ECO:0000259" key="4">
    <source>
        <dbReference type="PROSITE" id="PS50893"/>
    </source>
</evidence>
<sequence>MVEAVISVADLRKSYKKVRAVDGVSLEVRGGEAYGLLGPNGSGKSTTLHALVGIVRPTGGTATICRFDSRSLEAKRHLGFVPDDLGMPETLSGWEFLDFVRSLYGVLDRSRAEILTRVLGLEGALGRLIEEYSHGMKKKLRVVAALLHEPRALVLDEPFAGLDPEAVINLKRLISSEKVKGTAVFVATHDLLAAQHYCDRIGILSDGALVAEGTTDQLFERFGTDSLEEVFLKASELLDRSREVETYLQHL</sequence>
<evidence type="ECO:0000256" key="2">
    <source>
        <dbReference type="ARBA" id="ARBA00022741"/>
    </source>
</evidence>
<dbReference type="Gene3D" id="3.40.50.300">
    <property type="entry name" value="P-loop containing nucleotide triphosphate hydrolases"/>
    <property type="match status" value="1"/>
</dbReference>
<dbReference type="InterPro" id="IPR003439">
    <property type="entry name" value="ABC_transporter-like_ATP-bd"/>
</dbReference>
<evidence type="ECO:0000256" key="1">
    <source>
        <dbReference type="ARBA" id="ARBA00022448"/>
    </source>
</evidence>
<dbReference type="AlphaFoldDB" id="A0A6J4QBR1"/>
<protein>
    <submittedName>
        <fullName evidence="5">Efflux ABC transporter, ATP-binding protein</fullName>
    </submittedName>
</protein>
<dbReference type="CDD" id="cd03230">
    <property type="entry name" value="ABC_DR_subfamily_A"/>
    <property type="match status" value="1"/>
</dbReference>
<dbReference type="PROSITE" id="PS00211">
    <property type="entry name" value="ABC_TRANSPORTER_1"/>
    <property type="match status" value="1"/>
</dbReference>
<keyword evidence="2" id="KW-0547">Nucleotide-binding</keyword>
<dbReference type="PANTHER" id="PTHR42939">
    <property type="entry name" value="ABC TRANSPORTER ATP-BINDING PROTEIN ALBC-RELATED"/>
    <property type="match status" value="1"/>
</dbReference>
<dbReference type="InterPro" id="IPR017871">
    <property type="entry name" value="ABC_transporter-like_CS"/>
</dbReference>
<dbReference type="PROSITE" id="PS50893">
    <property type="entry name" value="ABC_TRANSPORTER_2"/>
    <property type="match status" value="1"/>
</dbReference>
<dbReference type="SMART" id="SM00382">
    <property type="entry name" value="AAA"/>
    <property type="match status" value="1"/>
</dbReference>
<keyword evidence="3 5" id="KW-0067">ATP-binding</keyword>
<reference evidence="5" key="1">
    <citation type="submission" date="2020-02" db="EMBL/GenBank/DDBJ databases">
        <authorList>
            <person name="Meier V. D."/>
        </authorList>
    </citation>
    <scope>NUCLEOTIDE SEQUENCE</scope>
    <source>
        <strain evidence="5">AVDCRST_MAG82</strain>
    </source>
</reference>
<dbReference type="Pfam" id="PF00005">
    <property type="entry name" value="ABC_tran"/>
    <property type="match status" value="1"/>
</dbReference>
<accession>A0A6J4QBR1</accession>
<dbReference type="EMBL" id="CADCVA010000333">
    <property type="protein sequence ID" value="CAA9438428.1"/>
    <property type="molecule type" value="Genomic_DNA"/>
</dbReference>
<organism evidence="5">
    <name type="scientific">uncultured Rubrobacteraceae bacterium</name>
    <dbReference type="NCBI Taxonomy" id="349277"/>
    <lineage>
        <taxon>Bacteria</taxon>
        <taxon>Bacillati</taxon>
        <taxon>Actinomycetota</taxon>
        <taxon>Rubrobacteria</taxon>
        <taxon>Rubrobacterales</taxon>
        <taxon>Rubrobacteraceae</taxon>
        <taxon>environmental samples</taxon>
    </lineage>
</organism>
<feature type="domain" description="ABC transporter" evidence="4">
    <location>
        <begin position="6"/>
        <end position="231"/>
    </location>
</feature>
<proteinExistence type="predicted"/>
<evidence type="ECO:0000313" key="5">
    <source>
        <dbReference type="EMBL" id="CAA9438428.1"/>
    </source>
</evidence>
<evidence type="ECO:0000256" key="3">
    <source>
        <dbReference type="ARBA" id="ARBA00022840"/>
    </source>
</evidence>
<gene>
    <name evidence="5" type="ORF">AVDCRST_MAG82-2661</name>
</gene>
<dbReference type="InterPro" id="IPR051782">
    <property type="entry name" value="ABC_Transporter_VariousFunc"/>
</dbReference>
<dbReference type="GO" id="GO:0005524">
    <property type="term" value="F:ATP binding"/>
    <property type="evidence" value="ECO:0007669"/>
    <property type="project" value="UniProtKB-KW"/>
</dbReference>
<dbReference type="SUPFAM" id="SSF52540">
    <property type="entry name" value="P-loop containing nucleoside triphosphate hydrolases"/>
    <property type="match status" value="1"/>
</dbReference>
<keyword evidence="1" id="KW-0813">Transport</keyword>
<name>A0A6J4QBR1_9ACTN</name>
<dbReference type="PANTHER" id="PTHR42939:SF1">
    <property type="entry name" value="ABC TRANSPORTER ATP-BINDING PROTEIN ALBC-RELATED"/>
    <property type="match status" value="1"/>
</dbReference>
<dbReference type="InterPro" id="IPR003593">
    <property type="entry name" value="AAA+_ATPase"/>
</dbReference>
<dbReference type="GO" id="GO:0016887">
    <property type="term" value="F:ATP hydrolysis activity"/>
    <property type="evidence" value="ECO:0007669"/>
    <property type="project" value="InterPro"/>
</dbReference>
<dbReference type="InterPro" id="IPR027417">
    <property type="entry name" value="P-loop_NTPase"/>
</dbReference>